<dbReference type="InParanoid" id="A0A061AA21"/>
<dbReference type="GO" id="GO:0004553">
    <property type="term" value="F:hydrolase activity, hydrolyzing O-glycosyl compounds"/>
    <property type="evidence" value="ECO:0007669"/>
    <property type="project" value="InterPro"/>
</dbReference>
<comment type="similarity">
    <text evidence="1">Belongs to the glycosyl hydrolase 32 family.</text>
</comment>
<keyword evidence="3" id="KW-0326">Glycosidase</keyword>
<keyword evidence="6" id="KW-1185">Reference proteome</keyword>
<dbReference type="KEGG" id="aoc:Aocu_01510"/>
<reference evidence="6" key="1">
    <citation type="submission" date="2014-05" db="EMBL/GenBank/DDBJ databases">
        <authorList>
            <person name="Kube M."/>
        </authorList>
    </citation>
    <scope>NUCLEOTIDE SEQUENCE [LARGE SCALE GENOMIC DNA]</scope>
</reference>
<evidence type="ECO:0000313" key="5">
    <source>
        <dbReference type="EMBL" id="CDR30224.1"/>
    </source>
</evidence>
<proteinExistence type="inferred from homology"/>
<evidence type="ECO:0000259" key="4">
    <source>
        <dbReference type="Pfam" id="PF00251"/>
    </source>
</evidence>
<protein>
    <submittedName>
        <fullName evidence="5">Glycosyl hydrolase, family 32</fullName>
    </submittedName>
</protein>
<dbReference type="Proteomes" id="UP000032434">
    <property type="component" value="Chromosome 1"/>
</dbReference>
<evidence type="ECO:0000256" key="1">
    <source>
        <dbReference type="ARBA" id="ARBA00009902"/>
    </source>
</evidence>
<dbReference type="GO" id="GO:0005975">
    <property type="term" value="P:carbohydrate metabolic process"/>
    <property type="evidence" value="ECO:0007669"/>
    <property type="project" value="InterPro"/>
</dbReference>
<dbReference type="Gene3D" id="2.115.10.20">
    <property type="entry name" value="Glycosyl hydrolase domain, family 43"/>
    <property type="match status" value="1"/>
</dbReference>
<dbReference type="EMBL" id="LK028559">
    <property type="protein sequence ID" value="CDR30224.1"/>
    <property type="molecule type" value="Genomic_DNA"/>
</dbReference>
<organism evidence="5 6">
    <name type="scientific">Acholeplasma oculi</name>
    <dbReference type="NCBI Taxonomy" id="35623"/>
    <lineage>
        <taxon>Bacteria</taxon>
        <taxon>Bacillati</taxon>
        <taxon>Mycoplasmatota</taxon>
        <taxon>Mollicutes</taxon>
        <taxon>Acholeplasmatales</taxon>
        <taxon>Acholeplasmataceae</taxon>
        <taxon>Acholeplasma</taxon>
    </lineage>
</organism>
<accession>A0A061AA21</accession>
<keyword evidence="2 5" id="KW-0378">Hydrolase</keyword>
<dbReference type="PATRIC" id="fig|35623.3.peg.151"/>
<name>A0A061AA21_9MOLU</name>
<dbReference type="InterPro" id="IPR001362">
    <property type="entry name" value="Glyco_hydro_32"/>
</dbReference>
<dbReference type="AlphaFoldDB" id="A0A061AA21"/>
<dbReference type="SUPFAM" id="SSF75005">
    <property type="entry name" value="Arabinanase/levansucrase/invertase"/>
    <property type="match status" value="1"/>
</dbReference>
<evidence type="ECO:0000313" key="6">
    <source>
        <dbReference type="Proteomes" id="UP000032434"/>
    </source>
</evidence>
<dbReference type="InterPro" id="IPR013148">
    <property type="entry name" value="Glyco_hydro_32_N"/>
</dbReference>
<evidence type="ECO:0000256" key="3">
    <source>
        <dbReference type="ARBA" id="ARBA00023295"/>
    </source>
</evidence>
<gene>
    <name evidence="5" type="ORF">Aocu_01510</name>
</gene>
<dbReference type="HOGENOM" id="CLU_638774_0_0_14"/>
<dbReference type="Pfam" id="PF00251">
    <property type="entry name" value="Glyco_hydro_32N"/>
    <property type="match status" value="1"/>
</dbReference>
<dbReference type="SMART" id="SM00640">
    <property type="entry name" value="Glyco_32"/>
    <property type="match status" value="1"/>
</dbReference>
<dbReference type="STRING" id="35623.Aocu_01510"/>
<dbReference type="InterPro" id="IPR023296">
    <property type="entry name" value="Glyco_hydro_beta-prop_sf"/>
</dbReference>
<feature type="domain" description="Glycosyl hydrolase family 32 N-terminal" evidence="4">
    <location>
        <begin position="33"/>
        <end position="288"/>
    </location>
</feature>
<evidence type="ECO:0000256" key="2">
    <source>
        <dbReference type="ARBA" id="ARBA00022801"/>
    </source>
</evidence>
<sequence length="495" mass="55977">MVSWNPTVDYLQQAETSLHFNLYGENVGDVHPFYENGQMYMYYLKTGGSFKTQLLLSKNMITYEPTPIYLDDSNPPEISNYYALGVYKDYHTGFYRSYFGMHNAMGSSKSTDLINWSGGYSRTSDFLTGYKAYHPYETFPAGGRDPYVFYDPDIDRYRLLALYYHTNNASLKDSAIGMLTSKTNTGETWESTAFELRRYPNAQAGEPEVPQMMKIGRRWYLLASESGITTHHVGGPSYWIGDLDTPIDQQDWSTKEKHVLDGEDLAAAQFVQIKDKYYLYGWLPQTYNQGNWGGYINIAHEVFQRADGTLGVRLDTHMQKILNRGKIYQYEPGAVGILQGSFNQNENSIVSTGSNVNELLFSGTYQRSLVDAKIKFELGASYAGVVIKQNSKTYEVIVSRENGSTYISIQNLMDLYHPISSKIRIGDDQMVDINLKLVIDRSNLELFINNEVSLVGRTSLIGPSVELGLIAKGSGVEFSQVYVSKLASTENIFDK</sequence>